<evidence type="ECO:0000256" key="1">
    <source>
        <dbReference type="SAM" id="MobiDB-lite"/>
    </source>
</evidence>
<dbReference type="RefSeq" id="WP_161125283.1">
    <property type="nucleotide sequence ID" value="NZ_VYSB01000009.1"/>
</dbReference>
<name>A0A7C9MXL6_9BURK</name>
<protein>
    <submittedName>
        <fullName evidence="2">Uncharacterized protein</fullName>
    </submittedName>
</protein>
<organism evidence="2 3">
    <name type="scientific">Malikia spinosa</name>
    <dbReference type="NCBI Taxonomy" id="86180"/>
    <lineage>
        <taxon>Bacteria</taxon>
        <taxon>Pseudomonadati</taxon>
        <taxon>Pseudomonadota</taxon>
        <taxon>Betaproteobacteria</taxon>
        <taxon>Burkholderiales</taxon>
        <taxon>Comamonadaceae</taxon>
        <taxon>Malikia</taxon>
    </lineage>
</organism>
<feature type="region of interest" description="Disordered" evidence="1">
    <location>
        <begin position="27"/>
        <end position="47"/>
    </location>
</feature>
<evidence type="ECO:0000313" key="2">
    <source>
        <dbReference type="EMBL" id="MYZ52441.1"/>
    </source>
</evidence>
<proteinExistence type="predicted"/>
<sequence length="143" mass="15305">MYEIYLNDELVGRSDWPPVAQAAWDRAARDRDSAQHGGEAALWKDGQKIASVQPRTGAGHPWPDQATEIVGLRDLAAAIMQLSRIAGADARVVAEKLTEMGMPTNPARLKSIAATESGRRTATTPAELVSLCYAAIGALKRPA</sequence>
<evidence type="ECO:0000313" key="3">
    <source>
        <dbReference type="Proteomes" id="UP000481947"/>
    </source>
</evidence>
<dbReference type="EMBL" id="VYSB01000009">
    <property type="protein sequence ID" value="MYZ52441.1"/>
    <property type="molecule type" value="Genomic_DNA"/>
</dbReference>
<gene>
    <name evidence="2" type="ORF">F5985_09920</name>
</gene>
<comment type="caution">
    <text evidence="2">The sequence shown here is derived from an EMBL/GenBank/DDBJ whole genome shotgun (WGS) entry which is preliminary data.</text>
</comment>
<dbReference type="AlphaFoldDB" id="A0A7C9MXL6"/>
<accession>A0A7C9MXL6</accession>
<dbReference type="Proteomes" id="UP000481947">
    <property type="component" value="Unassembled WGS sequence"/>
</dbReference>
<reference evidence="2 3" key="1">
    <citation type="submission" date="2019-09" db="EMBL/GenBank/DDBJ databases">
        <title>Identification of Malikia spinosa a prominent benzene-, toluene-, and ethylbenzene-degrading bacterium: enrichment, isolation and whole genome sequencing.</title>
        <authorList>
            <person name="Tancsics A."/>
            <person name="Revesz F."/>
            <person name="Kriszt B."/>
        </authorList>
    </citation>
    <scope>NUCLEOTIDE SEQUENCE [LARGE SCALE GENOMIC DNA]</scope>
    <source>
        <strain evidence="2 3">AB6</strain>
    </source>
</reference>